<comment type="caution">
    <text evidence="8">The sequence shown here is derived from an EMBL/GenBank/DDBJ whole genome shotgun (WGS) entry which is preliminary data.</text>
</comment>
<dbReference type="GO" id="GO:0003824">
    <property type="term" value="F:catalytic activity"/>
    <property type="evidence" value="ECO:0007669"/>
    <property type="project" value="InterPro"/>
</dbReference>
<dbReference type="PANTHER" id="PTHR30352">
    <property type="entry name" value="PYRUVATE FORMATE-LYASE-ACTIVATING ENZYME"/>
    <property type="match status" value="1"/>
</dbReference>
<dbReference type="AlphaFoldDB" id="A0A840MKV9"/>
<evidence type="ECO:0000313" key="9">
    <source>
        <dbReference type="Proteomes" id="UP000575898"/>
    </source>
</evidence>
<proteinExistence type="predicted"/>
<feature type="domain" description="Radical SAM core" evidence="7">
    <location>
        <begin position="34"/>
        <end position="165"/>
    </location>
</feature>
<dbReference type="Proteomes" id="UP000575898">
    <property type="component" value="Unassembled WGS sequence"/>
</dbReference>
<evidence type="ECO:0000256" key="5">
    <source>
        <dbReference type="ARBA" id="ARBA00023004"/>
    </source>
</evidence>
<dbReference type="SFLD" id="SFLDG01094">
    <property type="entry name" value="Uncharacterised_Radical_SAM_Su"/>
    <property type="match status" value="1"/>
</dbReference>
<dbReference type="Gene3D" id="3.20.20.70">
    <property type="entry name" value="Aldolase class I"/>
    <property type="match status" value="1"/>
</dbReference>
<dbReference type="InterPro" id="IPR007197">
    <property type="entry name" value="rSAM"/>
</dbReference>
<keyword evidence="9" id="KW-1185">Reference proteome</keyword>
<dbReference type="EMBL" id="JACHHY010000015">
    <property type="protein sequence ID" value="MBB5019288.1"/>
    <property type="molecule type" value="Genomic_DNA"/>
</dbReference>
<keyword evidence="3" id="KW-0949">S-adenosyl-L-methionine</keyword>
<keyword evidence="6" id="KW-0411">Iron-sulfur</keyword>
<evidence type="ECO:0000256" key="2">
    <source>
        <dbReference type="ARBA" id="ARBA00022485"/>
    </source>
</evidence>
<evidence type="ECO:0000256" key="3">
    <source>
        <dbReference type="ARBA" id="ARBA00022691"/>
    </source>
</evidence>
<evidence type="ECO:0000256" key="6">
    <source>
        <dbReference type="ARBA" id="ARBA00023014"/>
    </source>
</evidence>
<dbReference type="GO" id="GO:0051539">
    <property type="term" value="F:4 iron, 4 sulfur cluster binding"/>
    <property type="evidence" value="ECO:0007669"/>
    <property type="project" value="UniProtKB-KW"/>
</dbReference>
<protein>
    <submittedName>
        <fullName evidence="8">Anaerobic ribonucleoside-triphosphate reductase activating protein</fullName>
    </submittedName>
</protein>
<keyword evidence="4" id="KW-0479">Metal-binding</keyword>
<gene>
    <name evidence="8" type="ORF">HNQ59_002586</name>
</gene>
<dbReference type="InterPro" id="IPR034457">
    <property type="entry name" value="Organic_radical-activating"/>
</dbReference>
<sequence>MRTTHIPPADALQVAGLTPFSTLDYPGQLSAVVWVQGCPWRCGYCHNPHLQARGQGGQLAWSAVQQFLQQRVGLLDAVVFSGGEATVDKALPAAMAAVKAMGFRVGLHTAGCYPARLDKVLPLCDWVGLDVKTLWADYDQLTATPGSGRAAEASLNQLLLSGVPHQIRTTVHEAWLPAGKLLALQSMLSSYPVASHVLQPFRKEGCREEFIARLL</sequence>
<keyword evidence="5" id="KW-0408">Iron</keyword>
<dbReference type="SFLD" id="SFLDS00029">
    <property type="entry name" value="Radical_SAM"/>
    <property type="match status" value="1"/>
</dbReference>
<dbReference type="InterPro" id="IPR013785">
    <property type="entry name" value="Aldolase_TIM"/>
</dbReference>
<dbReference type="CDD" id="cd01335">
    <property type="entry name" value="Radical_SAM"/>
    <property type="match status" value="1"/>
</dbReference>
<accession>A0A840MKV9</accession>
<dbReference type="GO" id="GO:0046872">
    <property type="term" value="F:metal ion binding"/>
    <property type="evidence" value="ECO:0007669"/>
    <property type="project" value="UniProtKB-KW"/>
</dbReference>
<dbReference type="NCBIfam" id="TIGR02495">
    <property type="entry name" value="NrdG2"/>
    <property type="match status" value="1"/>
</dbReference>
<evidence type="ECO:0000256" key="1">
    <source>
        <dbReference type="ARBA" id="ARBA00001966"/>
    </source>
</evidence>
<dbReference type="InterPro" id="IPR058240">
    <property type="entry name" value="rSAM_sf"/>
</dbReference>
<dbReference type="InterPro" id="IPR012840">
    <property type="entry name" value="NrdG2"/>
</dbReference>
<evidence type="ECO:0000259" key="7">
    <source>
        <dbReference type="Pfam" id="PF04055"/>
    </source>
</evidence>
<dbReference type="RefSeq" id="WP_184039882.1">
    <property type="nucleotide sequence ID" value="NZ_JACHHY010000015.1"/>
</dbReference>
<keyword evidence="2" id="KW-0004">4Fe-4S</keyword>
<organism evidence="8 9">
    <name type="scientific">Chitinivorax tropicus</name>
    <dbReference type="NCBI Taxonomy" id="714531"/>
    <lineage>
        <taxon>Bacteria</taxon>
        <taxon>Pseudomonadati</taxon>
        <taxon>Pseudomonadota</taxon>
        <taxon>Betaproteobacteria</taxon>
        <taxon>Chitinivorax</taxon>
    </lineage>
</organism>
<reference evidence="8 9" key="1">
    <citation type="submission" date="2020-08" db="EMBL/GenBank/DDBJ databases">
        <title>Genomic Encyclopedia of Type Strains, Phase IV (KMG-IV): sequencing the most valuable type-strain genomes for metagenomic binning, comparative biology and taxonomic classification.</title>
        <authorList>
            <person name="Goeker M."/>
        </authorList>
    </citation>
    <scope>NUCLEOTIDE SEQUENCE [LARGE SCALE GENOMIC DNA]</scope>
    <source>
        <strain evidence="8 9">DSM 27165</strain>
    </source>
</reference>
<dbReference type="Pfam" id="PF04055">
    <property type="entry name" value="Radical_SAM"/>
    <property type="match status" value="1"/>
</dbReference>
<dbReference type="PANTHER" id="PTHR30352:SF13">
    <property type="entry name" value="GLYCYL-RADICAL ENZYME ACTIVATING ENZYME YJJW-RELATED"/>
    <property type="match status" value="1"/>
</dbReference>
<dbReference type="SUPFAM" id="SSF102114">
    <property type="entry name" value="Radical SAM enzymes"/>
    <property type="match status" value="1"/>
</dbReference>
<evidence type="ECO:0000256" key="4">
    <source>
        <dbReference type="ARBA" id="ARBA00022723"/>
    </source>
</evidence>
<evidence type="ECO:0000313" key="8">
    <source>
        <dbReference type="EMBL" id="MBB5019288.1"/>
    </source>
</evidence>
<name>A0A840MKV9_9PROT</name>
<comment type="cofactor">
    <cofactor evidence="1">
        <name>[4Fe-4S] cluster</name>
        <dbReference type="ChEBI" id="CHEBI:49883"/>
    </cofactor>
</comment>